<name>T1HVS1_RHOPR</name>
<dbReference type="EMBL" id="ACPB03006800">
    <property type="status" value="NOT_ANNOTATED_CDS"/>
    <property type="molecule type" value="Genomic_DNA"/>
</dbReference>
<evidence type="ECO:0000313" key="2">
    <source>
        <dbReference type="Proteomes" id="UP000015103"/>
    </source>
</evidence>
<dbReference type="AlphaFoldDB" id="T1HVS1"/>
<dbReference type="InParanoid" id="T1HVS1"/>
<keyword evidence="2" id="KW-1185">Reference proteome</keyword>
<sequence>MSRTASLLTGHMLLIIAGTTCMLLTIDVPSTRYSKTSSTLLHLLKKLLSSDTAVELMWHVLLKQLRHPQQLCGLMHGSLGCSVFTIAKLYCQ</sequence>
<dbReference type="Proteomes" id="UP000015103">
    <property type="component" value="Unassembled WGS sequence"/>
</dbReference>
<organism evidence="1 2">
    <name type="scientific">Rhodnius prolixus</name>
    <name type="common">Triatomid bug</name>
    <dbReference type="NCBI Taxonomy" id="13249"/>
    <lineage>
        <taxon>Eukaryota</taxon>
        <taxon>Metazoa</taxon>
        <taxon>Ecdysozoa</taxon>
        <taxon>Arthropoda</taxon>
        <taxon>Hexapoda</taxon>
        <taxon>Insecta</taxon>
        <taxon>Pterygota</taxon>
        <taxon>Neoptera</taxon>
        <taxon>Paraneoptera</taxon>
        <taxon>Hemiptera</taxon>
        <taxon>Heteroptera</taxon>
        <taxon>Panheteroptera</taxon>
        <taxon>Cimicomorpha</taxon>
        <taxon>Reduviidae</taxon>
        <taxon>Triatominae</taxon>
        <taxon>Rhodnius</taxon>
    </lineage>
</organism>
<dbReference type="VEuPathDB" id="VectorBase:RPRC008141"/>
<accession>T1HVS1</accession>
<dbReference type="EnsemblMetazoa" id="RPRC008141-RA">
    <property type="protein sequence ID" value="RPRC008141-PA"/>
    <property type="gene ID" value="RPRC008141"/>
</dbReference>
<evidence type="ECO:0000313" key="1">
    <source>
        <dbReference type="EnsemblMetazoa" id="RPRC008141-PA"/>
    </source>
</evidence>
<reference evidence="1" key="1">
    <citation type="submission" date="2015-05" db="UniProtKB">
        <authorList>
            <consortium name="EnsemblMetazoa"/>
        </authorList>
    </citation>
    <scope>IDENTIFICATION</scope>
</reference>
<dbReference type="HOGENOM" id="CLU_2416011_0_0_1"/>
<proteinExistence type="predicted"/>
<protein>
    <submittedName>
        <fullName evidence="1">Uncharacterized protein</fullName>
    </submittedName>
</protein>